<accession>A0A418YSP1</accession>
<comment type="caution">
    <text evidence="3">The sequence shown here is derived from an EMBL/GenBank/DDBJ whole genome shotgun (WGS) entry which is preliminary data.</text>
</comment>
<dbReference type="SUPFAM" id="SSF143120">
    <property type="entry name" value="YefM-like"/>
    <property type="match status" value="1"/>
</dbReference>
<comment type="function">
    <text evidence="2">Antitoxin component of a type II toxin-antitoxin (TA) system.</text>
</comment>
<dbReference type="InterPro" id="IPR051416">
    <property type="entry name" value="phD-YefM_TA_antitoxins"/>
</dbReference>
<organism evidence="3 4">
    <name type="scientific">Sphingobium terrigena</name>
    <dbReference type="NCBI Taxonomy" id="2304063"/>
    <lineage>
        <taxon>Bacteria</taxon>
        <taxon>Pseudomonadati</taxon>
        <taxon>Pseudomonadota</taxon>
        <taxon>Alphaproteobacteria</taxon>
        <taxon>Sphingomonadales</taxon>
        <taxon>Sphingomonadaceae</taxon>
        <taxon>Sphingobium</taxon>
    </lineage>
</organism>
<dbReference type="Pfam" id="PF02604">
    <property type="entry name" value="PhdYeFM_antitox"/>
    <property type="match status" value="1"/>
</dbReference>
<name>A0A418YSP1_9SPHN</name>
<dbReference type="InterPro" id="IPR036165">
    <property type="entry name" value="YefM-like_sf"/>
</dbReference>
<comment type="similarity">
    <text evidence="1 2">Belongs to the phD/YefM antitoxin family.</text>
</comment>
<evidence type="ECO:0000313" key="4">
    <source>
        <dbReference type="Proteomes" id="UP000283469"/>
    </source>
</evidence>
<gene>
    <name evidence="3" type="ORF">D0Z70_10880</name>
</gene>
<dbReference type="RefSeq" id="WP_119746228.1">
    <property type="nucleotide sequence ID" value="NZ_QVRA01000008.1"/>
</dbReference>
<keyword evidence="4" id="KW-1185">Reference proteome</keyword>
<sequence>MNAIFNVHDAKTHLSKLLDRVRAGEEIIIAKAGTPYAKMVPIPQERPKRQAGRFKGMFTVDDSAFFDPLPEEELRLWEGRDD</sequence>
<evidence type="ECO:0000313" key="3">
    <source>
        <dbReference type="EMBL" id="RJG54865.1"/>
    </source>
</evidence>
<reference evidence="3 4" key="1">
    <citation type="submission" date="2018-08" db="EMBL/GenBank/DDBJ databases">
        <title>Sphingobium sp. EO9.</title>
        <authorList>
            <person name="Park Y."/>
            <person name="Kim K.H."/>
            <person name="Jeon C.O."/>
        </authorList>
    </citation>
    <scope>NUCLEOTIDE SEQUENCE [LARGE SCALE GENOMIC DNA]</scope>
    <source>
        <strain evidence="3 4">EO9</strain>
    </source>
</reference>
<evidence type="ECO:0000256" key="2">
    <source>
        <dbReference type="RuleBase" id="RU362080"/>
    </source>
</evidence>
<proteinExistence type="inferred from homology"/>
<dbReference type="EMBL" id="QVRA01000008">
    <property type="protein sequence ID" value="RJG54865.1"/>
    <property type="molecule type" value="Genomic_DNA"/>
</dbReference>
<protein>
    <recommendedName>
        <fullName evidence="2">Antitoxin</fullName>
    </recommendedName>
</protein>
<evidence type="ECO:0000256" key="1">
    <source>
        <dbReference type="ARBA" id="ARBA00009981"/>
    </source>
</evidence>
<dbReference type="OrthoDB" id="9800503at2"/>
<dbReference type="PANTHER" id="PTHR35377:SF4">
    <property type="entry name" value="PREVENT-HOST-DEATH FAMILY PROTEIN"/>
    <property type="match status" value="1"/>
</dbReference>
<dbReference type="Proteomes" id="UP000283469">
    <property type="component" value="Unassembled WGS sequence"/>
</dbReference>
<dbReference type="NCBIfam" id="TIGR01552">
    <property type="entry name" value="phd_fam"/>
    <property type="match status" value="1"/>
</dbReference>
<dbReference type="AlphaFoldDB" id="A0A418YSP1"/>
<dbReference type="PANTHER" id="PTHR35377">
    <property type="entry name" value="ANTITOXIN VAPB49-RELATED-RELATED"/>
    <property type="match status" value="1"/>
</dbReference>
<dbReference type="InterPro" id="IPR006442">
    <property type="entry name" value="Antitoxin_Phd/YefM"/>
</dbReference>
<dbReference type="Gene3D" id="3.40.1620.10">
    <property type="entry name" value="YefM-like domain"/>
    <property type="match status" value="1"/>
</dbReference>